<dbReference type="Pfam" id="PF00202">
    <property type="entry name" value="Aminotran_3"/>
    <property type="match status" value="1"/>
</dbReference>
<reference evidence="9" key="1">
    <citation type="journal article" date="2013" name="BMC Microbiol.">
        <title>Taxonomy and evolution of bacteriochlorophyll a-containing members of the OM60/NOR5 clade of marine gammaproteobacteria: description of Luminiphilus syltensis gen. nov., sp. nov., reclassification of Haliea rubra as Pseudohaliea rubra gen. nov., comb. nov., and emendation of Chromatocurvus halotolerans.</title>
        <authorList>
            <person name="Spring S."/>
            <person name="Riedel T."/>
            <person name="Sproer C."/>
            <person name="Yan S."/>
            <person name="Harder J."/>
            <person name="Fuchs B.M."/>
        </authorList>
    </citation>
    <scope>NUCLEOTIDE SEQUENCE [LARGE SCALE GENOMIC DNA]</scope>
    <source>
        <strain evidence="9">NOR51-B</strain>
    </source>
</reference>
<evidence type="ECO:0000256" key="6">
    <source>
        <dbReference type="RuleBase" id="RU003560"/>
    </source>
</evidence>
<evidence type="ECO:0000256" key="2">
    <source>
        <dbReference type="ARBA" id="ARBA00008954"/>
    </source>
</evidence>
<dbReference type="UniPathway" id="UPA00067">
    <property type="reaction ID" value="UER00121"/>
</dbReference>
<dbReference type="SUPFAM" id="SSF53383">
    <property type="entry name" value="PLP-dependent transferases"/>
    <property type="match status" value="1"/>
</dbReference>
<protein>
    <recommendedName>
        <fullName evidence="7">Diaminobutyrate--2-oxoglutarate transaminase</fullName>
        <ecNumber evidence="7">2.6.1.76</ecNumber>
    </recommendedName>
    <alternativeName>
        <fullName evidence="7">DABA aminotransferase</fullName>
    </alternativeName>
</protein>
<dbReference type="InterPro" id="IPR005814">
    <property type="entry name" value="Aminotrans_3"/>
</dbReference>
<keyword evidence="4 7" id="KW-0808">Transferase</keyword>
<evidence type="ECO:0000256" key="4">
    <source>
        <dbReference type="ARBA" id="ARBA00022679"/>
    </source>
</evidence>
<sequence length="433" mass="46970">MGIFKEMESEVRSYSRAFPVIFDRAQGELIYDREGKTYLDFLGGAGTLNYGHNNPRFKDALLRYIEDDGITHGLDMHTRAKAEFLEALQKHILEPRDLDYVVQFTGPTGTNCVEAALKIARKVTGRENVISFTNGFHGVSMGALATTGNSHHRGAAGTTLGGVTFMPFDGYLGEGIDTTEYLDKVLSDGSSGIDYPAAVLVEAVQGEGGINAASLDWLRNLSEVCKRHEVLLILDDIQAGCGRTGQFFSFEAAGIKPDIVTLSKSLSGYGLPFAITLLAPELDQWKPGEHNGTFRGNNLAFVTARAAIEHYWTDDAFEQSIQKKGEYIRQRFDAINKKYAGGQFELRGRGMMRGLACDSGDRAGAICKAAFERGLIIETSGADDEVVKTLCPLTISDANLRRGLDILEASFAEACADMAITESDAGDSKADAA</sequence>
<dbReference type="InterPro" id="IPR015421">
    <property type="entry name" value="PyrdxlP-dep_Trfase_major"/>
</dbReference>
<accession>B8KTM5</accession>
<evidence type="ECO:0000256" key="7">
    <source>
        <dbReference type="RuleBase" id="RU365034"/>
    </source>
</evidence>
<dbReference type="GO" id="GO:0047307">
    <property type="term" value="F:diaminobutyrate-pyruvate transaminase activity"/>
    <property type="evidence" value="ECO:0007669"/>
    <property type="project" value="InterPro"/>
</dbReference>
<dbReference type="Proteomes" id="UP000004699">
    <property type="component" value="Unassembled WGS sequence"/>
</dbReference>
<evidence type="ECO:0000256" key="1">
    <source>
        <dbReference type="ARBA" id="ARBA00001933"/>
    </source>
</evidence>
<dbReference type="EC" id="2.6.1.76" evidence="7"/>
<comment type="similarity">
    <text evidence="2 6">Belongs to the class-III pyridoxal-phosphate-dependent aminotransferase family.</text>
</comment>
<dbReference type="NCBIfam" id="NF006733">
    <property type="entry name" value="PRK09264.1"/>
    <property type="match status" value="1"/>
</dbReference>
<comment type="catalytic activity">
    <reaction evidence="7">
        <text>L-2,4-diaminobutanoate + 2-oxoglutarate = L-aspartate 4-semialdehyde + L-glutamate</text>
        <dbReference type="Rhea" id="RHEA:11160"/>
        <dbReference type="ChEBI" id="CHEBI:16810"/>
        <dbReference type="ChEBI" id="CHEBI:29985"/>
        <dbReference type="ChEBI" id="CHEBI:58761"/>
        <dbReference type="ChEBI" id="CHEBI:537519"/>
        <dbReference type="EC" id="2.6.1.76"/>
    </reaction>
</comment>
<dbReference type="InterPro" id="IPR015424">
    <property type="entry name" value="PyrdxlP-dep_Trfase"/>
</dbReference>
<name>B8KTM5_9GAMM</name>
<evidence type="ECO:0000313" key="9">
    <source>
        <dbReference type="Proteomes" id="UP000004699"/>
    </source>
</evidence>
<dbReference type="GO" id="GO:0019491">
    <property type="term" value="P:ectoine biosynthetic process"/>
    <property type="evidence" value="ECO:0007669"/>
    <property type="project" value="UniProtKB-UniPathway"/>
</dbReference>
<dbReference type="CDD" id="cd00610">
    <property type="entry name" value="OAT_like"/>
    <property type="match status" value="1"/>
</dbReference>
<gene>
    <name evidence="8" type="primary">ectB</name>
    <name evidence="8" type="ORF">NOR51B_1080</name>
</gene>
<dbReference type="InterPro" id="IPR049704">
    <property type="entry name" value="Aminotrans_3_PPA_site"/>
</dbReference>
<dbReference type="RefSeq" id="WP_009019881.1">
    <property type="nucleotide sequence ID" value="NZ_DS999411.1"/>
</dbReference>
<evidence type="ECO:0000256" key="3">
    <source>
        <dbReference type="ARBA" id="ARBA00022576"/>
    </source>
</evidence>
<dbReference type="InterPro" id="IPR015422">
    <property type="entry name" value="PyrdxlP-dep_Trfase_small"/>
</dbReference>
<evidence type="ECO:0000313" key="8">
    <source>
        <dbReference type="EMBL" id="EED35135.1"/>
    </source>
</evidence>
<dbReference type="NCBIfam" id="TIGR00709">
    <property type="entry name" value="dat"/>
    <property type="match status" value="1"/>
</dbReference>
<dbReference type="AlphaFoldDB" id="B8KTM5"/>
<dbReference type="EMBL" id="DS999411">
    <property type="protein sequence ID" value="EED35135.1"/>
    <property type="molecule type" value="Genomic_DNA"/>
</dbReference>
<organism evidence="8 9">
    <name type="scientific">Luminiphilus syltensis NOR5-1B</name>
    <dbReference type="NCBI Taxonomy" id="565045"/>
    <lineage>
        <taxon>Bacteria</taxon>
        <taxon>Pseudomonadati</taxon>
        <taxon>Pseudomonadota</taxon>
        <taxon>Gammaproteobacteria</taxon>
        <taxon>Cellvibrionales</taxon>
        <taxon>Halieaceae</taxon>
        <taxon>Luminiphilus</taxon>
    </lineage>
</organism>
<dbReference type="PIRSF" id="PIRSF000521">
    <property type="entry name" value="Transaminase_4ab_Lys_Orn"/>
    <property type="match status" value="1"/>
</dbReference>
<dbReference type="PROSITE" id="PS00600">
    <property type="entry name" value="AA_TRANSFER_CLASS_3"/>
    <property type="match status" value="1"/>
</dbReference>
<dbReference type="PANTHER" id="PTHR43552:SF2">
    <property type="entry name" value="DIAMINOBUTYRATE--2-OXOGLUTARATE TRANSAMINASE"/>
    <property type="match status" value="1"/>
</dbReference>
<dbReference type="OrthoDB" id="9801052at2"/>
<comment type="cofactor">
    <cofactor evidence="1 7">
        <name>pyridoxal 5'-phosphate</name>
        <dbReference type="ChEBI" id="CHEBI:597326"/>
    </cofactor>
</comment>
<dbReference type="Gene3D" id="3.90.1150.10">
    <property type="entry name" value="Aspartate Aminotransferase, domain 1"/>
    <property type="match status" value="1"/>
</dbReference>
<dbReference type="HOGENOM" id="CLU_016922_10_0_6"/>
<comment type="pathway">
    <text evidence="7">Amine and polyamine biosynthesis; ectoine biosynthesis; L-ectoine from L-aspartate 4-semialdehyde: step 1/3.</text>
</comment>
<dbReference type="PANTHER" id="PTHR43552">
    <property type="entry name" value="DIAMINOBUTYRATE--2-OXOGLUTARATE AMINOTRANSFERASE"/>
    <property type="match status" value="1"/>
</dbReference>
<comment type="function">
    <text evidence="7">Catalyzes reversively the conversion of L-aspartate beta-semialdehyde (ASA) to L-2,4-diaminobutyrate (DABA) by transamination with L-glutamate.</text>
</comment>
<keyword evidence="3 7" id="KW-0032">Aminotransferase</keyword>
<dbReference type="eggNOG" id="COG0160">
    <property type="taxonomic scope" value="Bacteria"/>
</dbReference>
<proteinExistence type="inferred from homology"/>
<keyword evidence="9" id="KW-1185">Reference proteome</keyword>
<dbReference type="NCBIfam" id="TIGR02407">
    <property type="entry name" value="ectoine_ectB"/>
    <property type="match status" value="1"/>
</dbReference>
<evidence type="ECO:0000256" key="5">
    <source>
        <dbReference type="ARBA" id="ARBA00022898"/>
    </source>
</evidence>
<dbReference type="STRING" id="565045.NOR51B_1080"/>
<dbReference type="InterPro" id="IPR004637">
    <property type="entry name" value="Dat"/>
</dbReference>
<keyword evidence="5 6" id="KW-0663">Pyridoxal phosphate</keyword>
<dbReference type="GO" id="GO:0045303">
    <property type="term" value="F:diaminobutyrate-2-oxoglutarate transaminase activity"/>
    <property type="evidence" value="ECO:0007669"/>
    <property type="project" value="UniProtKB-EC"/>
</dbReference>
<dbReference type="Gene3D" id="3.40.640.10">
    <property type="entry name" value="Type I PLP-dependent aspartate aminotransferase-like (Major domain)"/>
    <property type="match status" value="1"/>
</dbReference>
<dbReference type="InterPro" id="IPR012773">
    <property type="entry name" value="Ectoine_EctB"/>
</dbReference>
<dbReference type="GO" id="GO:0030170">
    <property type="term" value="F:pyridoxal phosphate binding"/>
    <property type="evidence" value="ECO:0007669"/>
    <property type="project" value="InterPro"/>
</dbReference>